<feature type="binding site" evidence="12">
    <location>
        <position position="248"/>
    </location>
    <ligand>
        <name>Mg(2+)</name>
        <dbReference type="ChEBI" id="CHEBI:18420"/>
    </ligand>
</feature>
<dbReference type="EC" id="3.7.1.2" evidence="3 13"/>
<comment type="similarity">
    <text evidence="2 13">Belongs to the FAH family.</text>
</comment>
<evidence type="ECO:0000256" key="8">
    <source>
        <dbReference type="ARBA" id="ARBA00022878"/>
    </source>
</evidence>
<feature type="binding site" evidence="11">
    <location>
        <position position="139"/>
    </location>
    <ligand>
        <name>substrate</name>
    </ligand>
</feature>
<dbReference type="InterPro" id="IPR036663">
    <property type="entry name" value="Fumarylacetoacetase_C_sf"/>
</dbReference>
<dbReference type="STRING" id="1262450.S3CA01"/>
<dbReference type="OMA" id="YWTAAQQ"/>
<dbReference type="Pfam" id="PF01557">
    <property type="entry name" value="FAA_hydrolase"/>
    <property type="match status" value="1"/>
</dbReference>
<dbReference type="OrthoDB" id="9971669at2759"/>
<evidence type="ECO:0000256" key="2">
    <source>
        <dbReference type="ARBA" id="ARBA00010211"/>
    </source>
</evidence>
<dbReference type="eggNOG" id="KOG2843">
    <property type="taxonomic scope" value="Eukaryota"/>
</dbReference>
<accession>S3CA01</accession>
<proteinExistence type="inferred from homology"/>
<feature type="binding site" evidence="12">
    <location>
        <position position="268"/>
    </location>
    <ligand>
        <name>Mg(2+)</name>
        <dbReference type="ChEBI" id="CHEBI:18420"/>
    </ligand>
</feature>
<dbReference type="GO" id="GO:1902000">
    <property type="term" value="P:homogentisate catabolic process"/>
    <property type="evidence" value="ECO:0007669"/>
    <property type="project" value="TreeGrafter"/>
</dbReference>
<feature type="domain" description="Fumarylacetoacetase N-terminal" evidence="15">
    <location>
        <begin position="17"/>
        <end position="129"/>
    </location>
</feature>
<dbReference type="SUPFAM" id="SSF56529">
    <property type="entry name" value="FAH"/>
    <property type="match status" value="1"/>
</dbReference>
<dbReference type="InterPro" id="IPR036462">
    <property type="entry name" value="Fumarylacetoacetase_N_sf"/>
</dbReference>
<dbReference type="NCBIfam" id="TIGR01266">
    <property type="entry name" value="fum_ac_acetase"/>
    <property type="match status" value="1"/>
</dbReference>
<evidence type="ECO:0000256" key="1">
    <source>
        <dbReference type="ARBA" id="ARBA00004782"/>
    </source>
</evidence>
<feature type="binding site" evidence="11">
    <location>
        <position position="255"/>
    </location>
    <ligand>
        <name>substrate</name>
    </ligand>
</feature>
<evidence type="ECO:0000259" key="14">
    <source>
        <dbReference type="Pfam" id="PF01557"/>
    </source>
</evidence>
<dbReference type="VEuPathDB" id="FungiDB:F503_04318"/>
<dbReference type="GO" id="GO:0006572">
    <property type="term" value="P:L-tyrosine catabolic process"/>
    <property type="evidence" value="ECO:0007669"/>
    <property type="project" value="UniProtKB-UniRule"/>
</dbReference>
<name>S3CA01_OPHP1</name>
<evidence type="ECO:0000256" key="12">
    <source>
        <dbReference type="PIRSR" id="PIRSR605959-3"/>
    </source>
</evidence>
<feature type="binding site" evidence="12">
    <location>
        <position position="272"/>
    </location>
    <ligand>
        <name>Mg(2+)</name>
        <dbReference type="ChEBI" id="CHEBI:18420"/>
    </ligand>
</feature>
<reference evidence="16 17" key="1">
    <citation type="journal article" date="2013" name="BMC Genomics">
        <title>The genome and transcriptome of the pine saprophyte Ophiostoma piceae, and a comparison with the bark beetle-associated pine pathogen Grosmannia clavigera.</title>
        <authorList>
            <person name="Haridas S."/>
            <person name="Wang Y."/>
            <person name="Lim L."/>
            <person name="Massoumi Alamouti S."/>
            <person name="Jackman S."/>
            <person name="Docking R."/>
            <person name="Robertson G."/>
            <person name="Birol I."/>
            <person name="Bohlmann J."/>
            <person name="Breuil C."/>
        </authorList>
    </citation>
    <scope>NUCLEOTIDE SEQUENCE [LARGE SCALE GENOMIC DNA]</scope>
    <source>
        <strain evidence="16 17">UAMH 11346</strain>
    </source>
</reference>
<evidence type="ECO:0000313" key="17">
    <source>
        <dbReference type="Proteomes" id="UP000016923"/>
    </source>
</evidence>
<dbReference type="InterPro" id="IPR015377">
    <property type="entry name" value="Fumarylacetoacetase_N"/>
</dbReference>
<evidence type="ECO:0000256" key="11">
    <source>
        <dbReference type="PIRSR" id="PIRSR605959-2"/>
    </source>
</evidence>
<feature type="domain" description="Fumarylacetoacetase-like C-terminal" evidence="14">
    <location>
        <begin position="136"/>
        <end position="428"/>
    </location>
</feature>
<evidence type="ECO:0000256" key="7">
    <source>
        <dbReference type="ARBA" id="ARBA00022842"/>
    </source>
</evidence>
<feature type="binding site" evidence="12">
    <location>
        <position position="248"/>
    </location>
    <ligand>
        <name>Ca(2+)</name>
        <dbReference type="ChEBI" id="CHEBI:29108"/>
    </ligand>
</feature>
<evidence type="ECO:0000256" key="10">
    <source>
        <dbReference type="PIRSR" id="PIRSR605959-1"/>
    </source>
</evidence>
<keyword evidence="17" id="KW-1185">Reference proteome</keyword>
<gene>
    <name evidence="16" type="ORF">F503_04318</name>
</gene>
<organism evidence="16 17">
    <name type="scientific">Ophiostoma piceae (strain UAMH 11346)</name>
    <name type="common">Sap stain fungus</name>
    <dbReference type="NCBI Taxonomy" id="1262450"/>
    <lineage>
        <taxon>Eukaryota</taxon>
        <taxon>Fungi</taxon>
        <taxon>Dikarya</taxon>
        <taxon>Ascomycota</taxon>
        <taxon>Pezizomycotina</taxon>
        <taxon>Sordariomycetes</taxon>
        <taxon>Sordariomycetidae</taxon>
        <taxon>Ophiostomatales</taxon>
        <taxon>Ophiostomataceae</taxon>
        <taxon>Ophiostoma</taxon>
    </lineage>
</organism>
<feature type="active site" description="Proton acceptor" evidence="10">
    <location>
        <position position="144"/>
    </location>
</feature>
<keyword evidence="6 12" id="KW-0106">Calcium</keyword>
<keyword evidence="4 12" id="KW-0479">Metal-binding</keyword>
<comment type="cofactor">
    <cofactor evidence="13">
        <name>Mg(2+)</name>
        <dbReference type="ChEBI" id="CHEBI:18420"/>
    </cofactor>
    <cofactor evidence="13">
        <name>Ca(2+)</name>
        <dbReference type="ChEBI" id="CHEBI:29108"/>
    </cofactor>
</comment>
<keyword evidence="9 13" id="KW-0585">Phenylalanine catabolism</keyword>
<protein>
    <recommendedName>
        <fullName evidence="3 13">Fumarylacetoacetase</fullName>
        <ecNumber evidence="3 13">3.7.1.2</ecNumber>
    </recommendedName>
    <alternativeName>
        <fullName evidence="13">Fumarylacetoacetate hydrolase</fullName>
    </alternativeName>
</protein>
<dbReference type="Gene3D" id="3.90.850.10">
    <property type="entry name" value="Fumarylacetoacetase-like, C-terminal domain"/>
    <property type="match status" value="1"/>
</dbReference>
<dbReference type="SUPFAM" id="SSF63433">
    <property type="entry name" value="Fumarylacetoacetate hydrolase, FAH, N-terminal domain"/>
    <property type="match status" value="1"/>
</dbReference>
<evidence type="ECO:0000256" key="6">
    <source>
        <dbReference type="ARBA" id="ARBA00022837"/>
    </source>
</evidence>
<comment type="pathway">
    <text evidence="1 13">Amino-acid degradation; L-phenylalanine degradation; acetoacetate and fumarate from L-phenylalanine: step 6/6.</text>
</comment>
<feature type="binding site" evidence="11">
    <location>
        <position position="153"/>
    </location>
    <ligand>
        <name>substrate</name>
    </ligand>
</feature>
<evidence type="ECO:0000256" key="9">
    <source>
        <dbReference type="ARBA" id="ARBA00023232"/>
    </source>
</evidence>
<evidence type="ECO:0000313" key="16">
    <source>
        <dbReference type="EMBL" id="EPE08731.1"/>
    </source>
</evidence>
<evidence type="ECO:0000256" key="13">
    <source>
        <dbReference type="RuleBase" id="RU366008"/>
    </source>
</evidence>
<dbReference type="HOGENOM" id="CLU_026207_2_0_1"/>
<dbReference type="PANTHER" id="PTHR43069:SF2">
    <property type="entry name" value="FUMARYLACETOACETASE"/>
    <property type="match status" value="1"/>
</dbReference>
<dbReference type="AlphaFoldDB" id="S3CA01"/>
<feature type="binding site" evidence="12">
    <location>
        <position position="214"/>
    </location>
    <ligand>
        <name>Ca(2+)</name>
        <dbReference type="ChEBI" id="CHEBI:29108"/>
    </ligand>
</feature>
<evidence type="ECO:0000259" key="15">
    <source>
        <dbReference type="Pfam" id="PF09298"/>
    </source>
</evidence>
<keyword evidence="5 13" id="KW-0378">Hydrolase</keyword>
<dbReference type="InterPro" id="IPR011234">
    <property type="entry name" value="Fumarylacetoacetase-like_C"/>
</dbReference>
<feature type="binding site" evidence="11">
    <location>
        <position position="364"/>
    </location>
    <ligand>
        <name>substrate</name>
    </ligand>
</feature>
<dbReference type="InterPro" id="IPR005959">
    <property type="entry name" value="Fumarylacetoacetase"/>
</dbReference>
<feature type="binding site" evidence="12">
    <location>
        <position position="137"/>
    </location>
    <ligand>
        <name>Ca(2+)</name>
        <dbReference type="ChEBI" id="CHEBI:29108"/>
    </ligand>
</feature>
<dbReference type="PANTHER" id="PTHR43069">
    <property type="entry name" value="FUMARYLACETOACETASE"/>
    <property type="match status" value="1"/>
</dbReference>
<dbReference type="GO" id="GO:0006559">
    <property type="term" value="P:L-phenylalanine catabolic process"/>
    <property type="evidence" value="ECO:0007669"/>
    <property type="project" value="UniProtKB-UniRule"/>
</dbReference>
<evidence type="ECO:0000256" key="3">
    <source>
        <dbReference type="ARBA" id="ARBA00012094"/>
    </source>
</evidence>
<evidence type="ECO:0000256" key="4">
    <source>
        <dbReference type="ARBA" id="ARBA00022723"/>
    </source>
</evidence>
<evidence type="ECO:0000256" key="5">
    <source>
        <dbReference type="ARBA" id="ARBA00022801"/>
    </source>
</evidence>
<dbReference type="EMBL" id="KE148148">
    <property type="protein sequence ID" value="EPE08731.1"/>
    <property type="molecule type" value="Genomic_DNA"/>
</dbReference>
<feature type="binding site" evidence="11">
    <location>
        <position position="259"/>
    </location>
    <ligand>
        <name>substrate</name>
    </ligand>
</feature>
<keyword evidence="7 12" id="KW-0460">Magnesium</keyword>
<comment type="catalytic activity">
    <reaction evidence="13">
        <text>4-fumarylacetoacetate + H2O = acetoacetate + fumarate + H(+)</text>
        <dbReference type="Rhea" id="RHEA:10244"/>
        <dbReference type="ChEBI" id="CHEBI:13705"/>
        <dbReference type="ChEBI" id="CHEBI:15377"/>
        <dbReference type="ChEBI" id="CHEBI:15378"/>
        <dbReference type="ChEBI" id="CHEBI:18034"/>
        <dbReference type="ChEBI" id="CHEBI:29806"/>
        <dbReference type="EC" id="3.7.1.2"/>
    </reaction>
</comment>
<dbReference type="Pfam" id="PF09298">
    <property type="entry name" value="FAA_hydrolase_N"/>
    <property type="match status" value="1"/>
</dbReference>
<dbReference type="GO" id="GO:0046872">
    <property type="term" value="F:metal ion binding"/>
    <property type="evidence" value="ECO:0007669"/>
    <property type="project" value="UniProtKB-UniRule"/>
</dbReference>
<dbReference type="GO" id="GO:0004334">
    <property type="term" value="F:fumarylacetoacetase activity"/>
    <property type="evidence" value="ECO:0007669"/>
    <property type="project" value="UniProtKB-UniRule"/>
</dbReference>
<dbReference type="Gene3D" id="2.30.30.230">
    <property type="entry name" value="Fumarylacetoacetase, N-terminal domain"/>
    <property type="match status" value="1"/>
</dbReference>
<feature type="binding site" evidence="12">
    <location>
        <position position="216"/>
    </location>
    <ligand>
        <name>Ca(2+)</name>
        <dbReference type="ChEBI" id="CHEBI:29108"/>
    </ligand>
</feature>
<dbReference type="UniPathway" id="UPA00139">
    <property type="reaction ID" value="UER00341"/>
</dbReference>
<sequence>MASWIPIPAESDFSLDNLPFGIFSSRHKNKPDPRPGVAIGDHVIDLGALSAVKIFQELAGVGATAMAVFSRTTLNEFAGLGKESHHKVRKALRSMLVAEPAGDYAFLRDAPDLREQTVVHRDDVVMHLPMEIGDYTDFYAGVHHASNVGSLFRDPKNPLPANYATLPIAYHGRASSVVVSGSPVQRPCGQILVPPAAGGDSQVVVGPSNKLDFELELGCFVCKPNDIGVPIKTGDAHNHIFGFVLLNDWSARDIQSYEYVPLGPFSGKNFTTSISPWIVLAEALDPFYAPIRVPPKKTFPYLEGAPNTMFDLNLEVDVELPGEAPTNITAVSSNNLMWSFPQMVAQHTLSGCPLRTGDLFGTGTISGASSDKEYGSLLELSKNGKNAVSLGIGSKRTFLQDGDTVTLKGYAIHPLTGGRVGFGECTGTIQPARSLE</sequence>
<keyword evidence="8 13" id="KW-0828">Tyrosine catabolism</keyword>
<dbReference type="Proteomes" id="UP000016923">
    <property type="component" value="Unassembled WGS sequence"/>
</dbReference>